<evidence type="ECO:0000259" key="9">
    <source>
        <dbReference type="PROSITE" id="PS50994"/>
    </source>
</evidence>
<dbReference type="GO" id="GO:0003723">
    <property type="term" value="F:RNA binding"/>
    <property type="evidence" value="ECO:0007669"/>
    <property type="project" value="UniProtKB-KW"/>
</dbReference>
<dbReference type="InterPro" id="IPR041588">
    <property type="entry name" value="Integrase_H2C2"/>
</dbReference>
<dbReference type="AlphaFoldDB" id="A0A284R4K4"/>
<evidence type="ECO:0000256" key="8">
    <source>
        <dbReference type="SAM" id="MobiDB-lite"/>
    </source>
</evidence>
<evidence type="ECO:0000256" key="2">
    <source>
        <dbReference type="ARBA" id="ARBA00022695"/>
    </source>
</evidence>
<dbReference type="Gene3D" id="3.10.20.370">
    <property type="match status" value="1"/>
</dbReference>
<proteinExistence type="predicted"/>
<dbReference type="InterPro" id="IPR041373">
    <property type="entry name" value="RT_RNaseH"/>
</dbReference>
<feature type="domain" description="Integrase catalytic" evidence="9">
    <location>
        <begin position="312"/>
        <end position="471"/>
    </location>
</feature>
<keyword evidence="6" id="KW-0694">RNA-binding</keyword>
<dbReference type="SUPFAM" id="SSF56672">
    <property type="entry name" value="DNA/RNA polymerases"/>
    <property type="match status" value="1"/>
</dbReference>
<evidence type="ECO:0000256" key="7">
    <source>
        <dbReference type="ARBA" id="ARBA00022918"/>
    </source>
</evidence>
<dbReference type="GO" id="GO:0004519">
    <property type="term" value="F:endonuclease activity"/>
    <property type="evidence" value="ECO:0007669"/>
    <property type="project" value="UniProtKB-KW"/>
</dbReference>
<dbReference type="OrthoDB" id="2286273at2759"/>
<dbReference type="InterPro" id="IPR036397">
    <property type="entry name" value="RNaseH_sf"/>
</dbReference>
<evidence type="ECO:0000256" key="4">
    <source>
        <dbReference type="ARBA" id="ARBA00022759"/>
    </source>
</evidence>
<evidence type="ECO:0000256" key="5">
    <source>
        <dbReference type="ARBA" id="ARBA00022801"/>
    </source>
</evidence>
<keyword evidence="11" id="KW-1185">Reference proteome</keyword>
<dbReference type="PANTHER" id="PTHR37984">
    <property type="entry name" value="PROTEIN CBG26694"/>
    <property type="match status" value="1"/>
</dbReference>
<dbReference type="GO" id="GO:0016787">
    <property type="term" value="F:hydrolase activity"/>
    <property type="evidence" value="ECO:0007669"/>
    <property type="project" value="UniProtKB-KW"/>
</dbReference>
<keyword evidence="1" id="KW-0808">Transferase</keyword>
<evidence type="ECO:0000313" key="11">
    <source>
        <dbReference type="Proteomes" id="UP000219338"/>
    </source>
</evidence>
<organism evidence="10 11">
    <name type="scientific">Armillaria ostoyae</name>
    <name type="common">Armillaria root rot fungus</name>
    <dbReference type="NCBI Taxonomy" id="47428"/>
    <lineage>
        <taxon>Eukaryota</taxon>
        <taxon>Fungi</taxon>
        <taxon>Dikarya</taxon>
        <taxon>Basidiomycota</taxon>
        <taxon>Agaricomycotina</taxon>
        <taxon>Agaricomycetes</taxon>
        <taxon>Agaricomycetidae</taxon>
        <taxon>Agaricales</taxon>
        <taxon>Marasmiineae</taxon>
        <taxon>Physalacriaceae</taxon>
        <taxon>Armillaria</taxon>
    </lineage>
</organism>
<dbReference type="InterPro" id="IPR012337">
    <property type="entry name" value="RNaseH-like_sf"/>
</dbReference>
<dbReference type="InterPro" id="IPR001584">
    <property type="entry name" value="Integrase_cat-core"/>
</dbReference>
<evidence type="ECO:0000313" key="10">
    <source>
        <dbReference type="EMBL" id="SJL03628.1"/>
    </source>
</evidence>
<dbReference type="Proteomes" id="UP000219338">
    <property type="component" value="Unassembled WGS sequence"/>
</dbReference>
<protein>
    <recommendedName>
        <fullName evidence="9">Integrase catalytic domain-containing protein</fullName>
    </recommendedName>
</protein>
<dbReference type="Gene3D" id="3.30.420.10">
    <property type="entry name" value="Ribonuclease H-like superfamily/Ribonuclease H"/>
    <property type="match status" value="1"/>
</dbReference>
<dbReference type="PANTHER" id="PTHR37984:SF5">
    <property type="entry name" value="PROTEIN NYNRIN-LIKE"/>
    <property type="match status" value="1"/>
</dbReference>
<gene>
    <name evidence="10" type="ORF">ARMOST_06985</name>
</gene>
<sequence>MTCLTGKETWTWGTAQQVAFQQLKHQLATDVILAIPTEKGKFRVEADASKGTIGAILSQEQDGKWRPVAFLSNALTVTERNYEIYNKELLAIMLALDEWQHYLMGAAVDFKIWTDHQNLQYFRKPQKLNCRQARWVTELAEYHFTLHHKPGPANKKADLLSRRADHPQGQDNNDEVTVLAPEHFRAMIMPTTDETHERINSATRNHQKWDQGITNSLNHAKGIQEQGSLLYYDKRIYVPHDSGTRGEVISQCHNHITAGHPGIEKMKELVLRDYWWPKLKRDVEAYVQGCETWARTKASTQAQRAPLHPNEILSKPWMHISVDMVTGLIPCNRLDAILVIVDHFSKAIIPIAGKTTLSSEGWAKILRDEVYTKYGMPTIVISDRGPQFVSKFLGDLYKMLQIKGNTSTAFHPQTDRQTECANQEIEKYLRIFIDHWQADWPEWLSLAAFQHNNRIHSATSKSPFFVNYRRNPCVAPDSHSHAPLCTPTSKEFKTTMELIHNETKATLTKAAEQMKIYRKDAITVQAIVVDKKRNIVISDAIKADDSWRYLVKRPLNVSYWEFKDEIPELKDLIDDYCRRLGSPDTKDDDEEEIETLTHTLRHCNPEDDPLNNQPSGLNGPGGLGESDGPGGPGGPRDPGKSNGSNGLRGPNSPNNHLNKQDVLHDRD</sequence>
<name>A0A284R4K4_ARMOS</name>
<keyword evidence="3" id="KW-0540">Nuclease</keyword>
<keyword evidence="7" id="KW-0695">RNA-directed DNA polymerase</keyword>
<reference evidence="11" key="1">
    <citation type="journal article" date="2017" name="Nat. Ecol. Evol.">
        <title>Genome expansion and lineage-specific genetic innovations in the forest pathogenic fungi Armillaria.</title>
        <authorList>
            <person name="Sipos G."/>
            <person name="Prasanna A.N."/>
            <person name="Walter M.C."/>
            <person name="O'Connor E."/>
            <person name="Balint B."/>
            <person name="Krizsan K."/>
            <person name="Kiss B."/>
            <person name="Hess J."/>
            <person name="Varga T."/>
            <person name="Slot J."/>
            <person name="Riley R."/>
            <person name="Boka B."/>
            <person name="Rigling D."/>
            <person name="Barry K."/>
            <person name="Lee J."/>
            <person name="Mihaltcheva S."/>
            <person name="LaButti K."/>
            <person name="Lipzen A."/>
            <person name="Waldron R."/>
            <person name="Moloney N.M."/>
            <person name="Sperisen C."/>
            <person name="Kredics L."/>
            <person name="Vagvoelgyi C."/>
            <person name="Patrignani A."/>
            <person name="Fitzpatrick D."/>
            <person name="Nagy I."/>
            <person name="Doyle S."/>
            <person name="Anderson J.B."/>
            <person name="Grigoriev I.V."/>
            <person name="Gueldener U."/>
            <person name="Muensterkoetter M."/>
            <person name="Nagy L.G."/>
        </authorList>
    </citation>
    <scope>NUCLEOTIDE SEQUENCE [LARGE SCALE GENOMIC DNA]</scope>
    <source>
        <strain evidence="11">C18/9</strain>
    </source>
</reference>
<dbReference type="EMBL" id="FUEG01000004">
    <property type="protein sequence ID" value="SJL03628.1"/>
    <property type="molecule type" value="Genomic_DNA"/>
</dbReference>
<keyword evidence="5" id="KW-0378">Hydrolase</keyword>
<dbReference type="SUPFAM" id="SSF53098">
    <property type="entry name" value="Ribonuclease H-like"/>
    <property type="match status" value="1"/>
</dbReference>
<feature type="region of interest" description="Disordered" evidence="8">
    <location>
        <begin position="599"/>
        <end position="667"/>
    </location>
</feature>
<dbReference type="Pfam" id="PF17917">
    <property type="entry name" value="RT_RNaseH"/>
    <property type="match status" value="1"/>
</dbReference>
<dbReference type="Gene3D" id="1.10.340.70">
    <property type="match status" value="1"/>
</dbReference>
<keyword evidence="2" id="KW-0548">Nucleotidyltransferase</keyword>
<dbReference type="Pfam" id="PF17921">
    <property type="entry name" value="Integrase_H2C2"/>
    <property type="match status" value="1"/>
</dbReference>
<accession>A0A284R4K4</accession>
<dbReference type="InterPro" id="IPR043502">
    <property type="entry name" value="DNA/RNA_pol_sf"/>
</dbReference>
<dbReference type="GO" id="GO:0005634">
    <property type="term" value="C:nucleus"/>
    <property type="evidence" value="ECO:0007669"/>
    <property type="project" value="UniProtKB-ARBA"/>
</dbReference>
<dbReference type="STRING" id="47428.A0A284R4K4"/>
<dbReference type="InterPro" id="IPR050951">
    <property type="entry name" value="Retrovirus_Pol_polyprotein"/>
</dbReference>
<feature type="compositionally biased region" description="Polar residues" evidence="8">
    <location>
        <begin position="641"/>
        <end position="657"/>
    </location>
</feature>
<evidence type="ECO:0000256" key="6">
    <source>
        <dbReference type="ARBA" id="ARBA00022884"/>
    </source>
</evidence>
<evidence type="ECO:0000256" key="3">
    <source>
        <dbReference type="ARBA" id="ARBA00022722"/>
    </source>
</evidence>
<dbReference type="GO" id="GO:0015074">
    <property type="term" value="P:DNA integration"/>
    <property type="evidence" value="ECO:0007669"/>
    <property type="project" value="InterPro"/>
</dbReference>
<evidence type="ECO:0000256" key="1">
    <source>
        <dbReference type="ARBA" id="ARBA00022679"/>
    </source>
</evidence>
<dbReference type="GO" id="GO:0003964">
    <property type="term" value="F:RNA-directed DNA polymerase activity"/>
    <property type="evidence" value="ECO:0007669"/>
    <property type="project" value="UniProtKB-KW"/>
</dbReference>
<feature type="compositionally biased region" description="Basic and acidic residues" evidence="8">
    <location>
        <begin position="658"/>
        <end position="667"/>
    </location>
</feature>
<dbReference type="FunFam" id="3.10.20.370:FF:000001">
    <property type="entry name" value="Retrovirus-related Pol polyprotein from transposon 17.6-like protein"/>
    <property type="match status" value="1"/>
</dbReference>
<dbReference type="PROSITE" id="PS50994">
    <property type="entry name" value="INTEGRASE"/>
    <property type="match status" value="1"/>
</dbReference>
<feature type="compositionally biased region" description="Gly residues" evidence="8">
    <location>
        <begin position="618"/>
        <end position="636"/>
    </location>
</feature>
<dbReference type="CDD" id="cd09274">
    <property type="entry name" value="RNase_HI_RT_Ty3"/>
    <property type="match status" value="1"/>
</dbReference>
<keyword evidence="4" id="KW-0255">Endonuclease</keyword>